<keyword evidence="5" id="KW-1185">Reference proteome</keyword>
<dbReference type="OMA" id="NCGNVFH"/>
<keyword evidence="1" id="KW-0862">Zinc</keyword>
<keyword evidence="2" id="KW-0175">Coiled coil</keyword>
<name>A0A1J1HAU8_PLARL</name>
<dbReference type="AlphaFoldDB" id="A0A1J1HAU8"/>
<dbReference type="VEuPathDB" id="PlasmoDB:PRELSG_1262900"/>
<dbReference type="KEGG" id="prel:PRELSG_1262900"/>
<dbReference type="InterPro" id="IPR013083">
    <property type="entry name" value="Znf_RING/FYVE/PHD"/>
</dbReference>
<protein>
    <recommendedName>
        <fullName evidence="3">RING-type domain-containing protein</fullName>
    </recommendedName>
</protein>
<sequence>MLIIPECCICRLSLKNNLCVEKNCGNIFHYECMKKWIAFQKSCPLCKSTCYKKNLLSIHYEISEENKILSDENIMKMSKDELYEDLKKYEAELIKTQNENEKYSLEILTLTNKNKILTETISKNNTKINEEKYEILKLKELKDEYLKEKIILTTKIEEYDKELKKYKLIEKYLDNLNKEDLNKINLLFGFNILSFDEQKNVIFNYIKNSLGIQKKNESIVKELKESIIKKDNEILSLKERLYKCKLNNEIIDCNKNNISNDENDSRTIKIKNKTIRRVVTLEPRSKTNRNNSLSFYSKSKTNDKVINNNFDFINFIDKKINSSITPEKTNFTPKKMKFHPIEIDLLRNKSIDKIFNKQIDKNDAKMEEEYKTYSKKIEPNHIDNSENTTKLITSFCSLKNFKNFRITKNRKRKSLKEQSSKITDFFKRI</sequence>
<dbReference type="GeneID" id="39737873"/>
<dbReference type="GO" id="GO:0008270">
    <property type="term" value="F:zinc ion binding"/>
    <property type="evidence" value="ECO:0007669"/>
    <property type="project" value="UniProtKB-KW"/>
</dbReference>
<dbReference type="Proteomes" id="UP000220158">
    <property type="component" value="Chromosome 12"/>
</dbReference>
<proteinExistence type="predicted"/>
<keyword evidence="1" id="KW-0863">Zinc-finger</keyword>
<reference evidence="4 5" key="1">
    <citation type="submission" date="2015-04" db="EMBL/GenBank/DDBJ databases">
        <authorList>
            <consortium name="Pathogen Informatics"/>
        </authorList>
    </citation>
    <scope>NUCLEOTIDE SEQUENCE [LARGE SCALE GENOMIC DNA]</scope>
    <source>
        <strain evidence="4 5">SGS1</strain>
    </source>
</reference>
<keyword evidence="1" id="KW-0479">Metal-binding</keyword>
<evidence type="ECO:0000313" key="5">
    <source>
        <dbReference type="Proteomes" id="UP000220158"/>
    </source>
</evidence>
<evidence type="ECO:0000256" key="2">
    <source>
        <dbReference type="SAM" id="Coils"/>
    </source>
</evidence>
<dbReference type="InterPro" id="IPR001841">
    <property type="entry name" value="Znf_RING"/>
</dbReference>
<organism evidence="4 5">
    <name type="scientific">Plasmodium relictum</name>
    <dbReference type="NCBI Taxonomy" id="85471"/>
    <lineage>
        <taxon>Eukaryota</taxon>
        <taxon>Sar</taxon>
        <taxon>Alveolata</taxon>
        <taxon>Apicomplexa</taxon>
        <taxon>Aconoidasida</taxon>
        <taxon>Haemosporida</taxon>
        <taxon>Plasmodiidae</taxon>
        <taxon>Plasmodium</taxon>
        <taxon>Plasmodium (Haemamoeba)</taxon>
    </lineage>
</organism>
<accession>A0A1J1HAU8</accession>
<feature type="domain" description="RING-type" evidence="3">
    <location>
        <begin position="7"/>
        <end position="47"/>
    </location>
</feature>
<evidence type="ECO:0000259" key="3">
    <source>
        <dbReference type="PROSITE" id="PS50089"/>
    </source>
</evidence>
<feature type="coiled-coil region" evidence="2">
    <location>
        <begin position="79"/>
        <end position="179"/>
    </location>
</feature>
<dbReference type="PROSITE" id="PS50089">
    <property type="entry name" value="ZF_RING_2"/>
    <property type="match status" value="1"/>
</dbReference>
<dbReference type="SUPFAM" id="SSF57850">
    <property type="entry name" value="RING/U-box"/>
    <property type="match status" value="1"/>
</dbReference>
<evidence type="ECO:0000313" key="4">
    <source>
        <dbReference type="EMBL" id="CRH01735.1"/>
    </source>
</evidence>
<dbReference type="EMBL" id="LN835307">
    <property type="protein sequence ID" value="CRH01735.1"/>
    <property type="molecule type" value="Genomic_DNA"/>
</dbReference>
<dbReference type="CDD" id="cd16448">
    <property type="entry name" value="RING-H2"/>
    <property type="match status" value="1"/>
</dbReference>
<gene>
    <name evidence="4" type="ORF">PRELSG_1262900</name>
</gene>
<dbReference type="RefSeq" id="XP_028534734.1">
    <property type="nucleotide sequence ID" value="XM_028678446.1"/>
</dbReference>
<dbReference type="Gene3D" id="3.30.40.10">
    <property type="entry name" value="Zinc/RING finger domain, C3HC4 (zinc finger)"/>
    <property type="match status" value="1"/>
</dbReference>
<dbReference type="OrthoDB" id="365379at2759"/>
<dbReference type="Pfam" id="PF13639">
    <property type="entry name" value="zf-RING_2"/>
    <property type="match status" value="1"/>
</dbReference>
<evidence type="ECO:0000256" key="1">
    <source>
        <dbReference type="PROSITE-ProRule" id="PRU00175"/>
    </source>
</evidence>